<dbReference type="eggNOG" id="arCOG02673">
    <property type="taxonomic scope" value="Archaea"/>
</dbReference>
<evidence type="ECO:0000313" key="8">
    <source>
        <dbReference type="Proteomes" id="UP000027981"/>
    </source>
</evidence>
<feature type="transmembrane region" description="Helical" evidence="6">
    <location>
        <begin position="102"/>
        <end position="121"/>
    </location>
</feature>
<organism evidence="7 8">
    <name type="scientific">Palaeococcus pacificus DY20341</name>
    <dbReference type="NCBI Taxonomy" id="1343739"/>
    <lineage>
        <taxon>Archaea</taxon>
        <taxon>Methanobacteriati</taxon>
        <taxon>Methanobacteriota</taxon>
        <taxon>Thermococci</taxon>
        <taxon>Thermococcales</taxon>
        <taxon>Thermococcaceae</taxon>
        <taxon>Palaeococcus</taxon>
    </lineage>
</organism>
<dbReference type="GeneID" id="24841501"/>
<dbReference type="GO" id="GO:0016020">
    <property type="term" value="C:membrane"/>
    <property type="evidence" value="ECO:0007669"/>
    <property type="project" value="UniProtKB-SubCell"/>
</dbReference>
<evidence type="ECO:0000256" key="6">
    <source>
        <dbReference type="SAM" id="Phobius"/>
    </source>
</evidence>
<accession>A0A075LQ34</accession>
<evidence type="ECO:0000256" key="2">
    <source>
        <dbReference type="ARBA" id="ARBA00022692"/>
    </source>
</evidence>
<dbReference type="AlphaFoldDB" id="A0A075LQ34"/>
<keyword evidence="8" id="KW-1185">Reference proteome</keyword>
<name>A0A075LQ34_9EURY</name>
<gene>
    <name evidence="7" type="ORF">PAP_01840</name>
</gene>
<proteinExistence type="predicted"/>
<comment type="subcellular location">
    <subcellularLocation>
        <location evidence="1">Membrane</location>
        <topology evidence="1">Multi-pass membrane protein</topology>
    </subcellularLocation>
</comment>
<sequence length="175" mass="20745">MIEVIHNALDAAFGGIILSLQPIWVATIFGAIMGVFYTLVNRKFVDQEKMKKLQEMNKQFQKEWKEAQKNKDEKKMKKLQQKQIEMLKLQNEVMKDSMFKPMLISFPMFIIFYGWLARYYVETAIVKIPFNFFLVDWFHGMYHSSLQANELGFLGWYFLTTYIVGSILRKILDMA</sequence>
<evidence type="ECO:0000256" key="4">
    <source>
        <dbReference type="ARBA" id="ARBA00023136"/>
    </source>
</evidence>
<keyword evidence="2 6" id="KW-0812">Transmembrane</keyword>
<dbReference type="Proteomes" id="UP000027981">
    <property type="component" value="Chromosome"/>
</dbReference>
<evidence type="ECO:0000313" key="7">
    <source>
        <dbReference type="EMBL" id="AIF68805.1"/>
    </source>
</evidence>
<dbReference type="HOGENOM" id="CLU_121274_0_0_2"/>
<dbReference type="RefSeq" id="WP_048164372.1">
    <property type="nucleotide sequence ID" value="NZ_CP006019.1"/>
</dbReference>
<feature type="transmembrane region" description="Helical" evidence="6">
    <location>
        <begin position="154"/>
        <end position="172"/>
    </location>
</feature>
<keyword evidence="4 6" id="KW-0472">Membrane</keyword>
<dbReference type="EMBL" id="CP006019">
    <property type="protein sequence ID" value="AIF68805.1"/>
    <property type="molecule type" value="Genomic_DNA"/>
</dbReference>
<feature type="coiled-coil region" evidence="5">
    <location>
        <begin position="50"/>
        <end position="82"/>
    </location>
</feature>
<evidence type="ECO:0000256" key="3">
    <source>
        <dbReference type="ARBA" id="ARBA00022989"/>
    </source>
</evidence>
<dbReference type="OrthoDB" id="84619at2157"/>
<dbReference type="STRING" id="1343739.PAP_01840"/>
<dbReference type="InterPro" id="IPR038978">
    <property type="entry name" value="MJ0935"/>
</dbReference>
<evidence type="ECO:0008006" key="9">
    <source>
        <dbReference type="Google" id="ProtNLM"/>
    </source>
</evidence>
<dbReference type="KEGG" id="ppac:PAP_01840"/>
<dbReference type="Pfam" id="PF01956">
    <property type="entry name" value="EMC3_TMCO1"/>
    <property type="match status" value="1"/>
</dbReference>
<dbReference type="InterPro" id="IPR002809">
    <property type="entry name" value="EMC3/TMCO1"/>
</dbReference>
<evidence type="ECO:0000256" key="5">
    <source>
        <dbReference type="SAM" id="Coils"/>
    </source>
</evidence>
<dbReference type="SMART" id="SM01415">
    <property type="entry name" value="DUF106"/>
    <property type="match status" value="1"/>
</dbReference>
<protein>
    <recommendedName>
        <fullName evidence="9">DUF106 domain-containing protein</fullName>
    </recommendedName>
</protein>
<reference evidence="7 8" key="2">
    <citation type="journal article" date="2015" name="Genome Announc.">
        <title>Complete Genome Sequence of Hyperthermophilic Piezophilic Archaeon Palaeococcus pacificus DY20341T, Isolated from Deep-Sea Hydrothermal Sediments.</title>
        <authorList>
            <person name="Zeng X."/>
            <person name="Jebbar M."/>
            <person name="Shao Z."/>
        </authorList>
    </citation>
    <scope>NUCLEOTIDE SEQUENCE [LARGE SCALE GENOMIC DNA]</scope>
    <source>
        <strain evidence="7 8">DY20341</strain>
    </source>
</reference>
<dbReference type="PANTHER" id="PTHR42198">
    <property type="entry name" value="INTEGRAL MEMBRANE PROTEIN"/>
    <property type="match status" value="1"/>
</dbReference>
<feature type="transmembrane region" description="Helical" evidence="6">
    <location>
        <begin position="12"/>
        <end position="40"/>
    </location>
</feature>
<keyword evidence="3 6" id="KW-1133">Transmembrane helix</keyword>
<evidence type="ECO:0000256" key="1">
    <source>
        <dbReference type="ARBA" id="ARBA00004141"/>
    </source>
</evidence>
<dbReference type="PANTHER" id="PTHR42198:SF1">
    <property type="entry name" value="INTEGRAL MEMBRANE PROTEIN"/>
    <property type="match status" value="1"/>
</dbReference>
<keyword evidence="5" id="KW-0175">Coiled coil</keyword>
<reference evidence="8" key="1">
    <citation type="submission" date="2013-06" db="EMBL/GenBank/DDBJ databases">
        <title>Complete Genome Sequence of Hyperthermophilic Palaeococcus pacificus DY20341T, Isolated from a Deep-Sea Hydrothermal Sediments.</title>
        <authorList>
            <person name="Zeng X."/>
            <person name="Shao Z."/>
        </authorList>
    </citation>
    <scope>NUCLEOTIDE SEQUENCE [LARGE SCALE GENOMIC DNA]</scope>
    <source>
        <strain evidence="8">DY20341</strain>
    </source>
</reference>